<evidence type="ECO:0000256" key="1">
    <source>
        <dbReference type="SAM" id="Phobius"/>
    </source>
</evidence>
<dbReference type="Proteomes" id="UP000187338">
    <property type="component" value="Unassembled WGS sequence"/>
</dbReference>
<name>A0A1L8D1E0_9THEO</name>
<accession>A0A1L8D1E0</accession>
<dbReference type="STRING" id="661089.ciss_08920"/>
<dbReference type="RefSeq" id="WP_075865134.1">
    <property type="nucleotide sequence ID" value="NZ_BDJL01000028.1"/>
</dbReference>
<dbReference type="EMBL" id="BDJL01000028">
    <property type="protein sequence ID" value="GAV24959.1"/>
    <property type="molecule type" value="Genomic_DNA"/>
</dbReference>
<feature type="transmembrane region" description="Helical" evidence="1">
    <location>
        <begin position="93"/>
        <end position="111"/>
    </location>
</feature>
<reference evidence="3" key="1">
    <citation type="submission" date="2016-12" db="EMBL/GenBank/DDBJ databases">
        <title>Draft Genome Sequences od Carboxydothermus pertinax and islandicus, Hydrogenogenic Carboxydotrophic Bacteria.</title>
        <authorList>
            <person name="Fukuyama Y."/>
            <person name="Ohmae K."/>
            <person name="Yoneda Y."/>
            <person name="Yoshida T."/>
            <person name="Sako Y."/>
        </authorList>
    </citation>
    <scope>NUCLEOTIDE SEQUENCE [LARGE SCALE GENOMIC DNA]</scope>
    <source>
        <strain evidence="3">SET</strain>
    </source>
</reference>
<sequence length="121" mass="14007">MANSGWDIRRVYFYLVSFTTLIMIIVGTSMFIRSLVDVVLPPPIYKPTVVDIKMRIADLQKGNGLTAAEAEKIVREENNRMEIEQKRSRVRNLLNSISLLVVATPIYLYHWRWVVKTETGH</sequence>
<dbReference type="OrthoDB" id="2925884at2"/>
<protein>
    <submittedName>
        <fullName evidence="2">Uncharacterized protein</fullName>
    </submittedName>
</protein>
<dbReference type="AlphaFoldDB" id="A0A1L8D1E0"/>
<feature type="transmembrane region" description="Helical" evidence="1">
    <location>
        <begin position="12"/>
        <end position="32"/>
    </location>
</feature>
<keyword evidence="1" id="KW-0812">Transmembrane</keyword>
<evidence type="ECO:0000313" key="3">
    <source>
        <dbReference type="Proteomes" id="UP000187338"/>
    </source>
</evidence>
<keyword evidence="1" id="KW-1133">Transmembrane helix</keyword>
<evidence type="ECO:0000313" key="2">
    <source>
        <dbReference type="EMBL" id="GAV24959.1"/>
    </source>
</evidence>
<gene>
    <name evidence="2" type="ORF">ciss_08920</name>
</gene>
<keyword evidence="3" id="KW-1185">Reference proteome</keyword>
<keyword evidence="1" id="KW-0472">Membrane</keyword>
<comment type="caution">
    <text evidence="2">The sequence shown here is derived from an EMBL/GenBank/DDBJ whole genome shotgun (WGS) entry which is preliminary data.</text>
</comment>
<proteinExistence type="predicted"/>
<organism evidence="2 3">
    <name type="scientific">Carboxydothermus islandicus</name>
    <dbReference type="NCBI Taxonomy" id="661089"/>
    <lineage>
        <taxon>Bacteria</taxon>
        <taxon>Bacillati</taxon>
        <taxon>Bacillota</taxon>
        <taxon>Clostridia</taxon>
        <taxon>Thermoanaerobacterales</taxon>
        <taxon>Thermoanaerobacteraceae</taxon>
        <taxon>Carboxydothermus</taxon>
    </lineage>
</organism>